<gene>
    <name evidence="7" type="primary">RvY_12698</name>
    <name evidence="7" type="synonym">RvY_12698.1</name>
    <name evidence="7" type="ORF">RvY_12698-1</name>
</gene>
<dbReference type="SUPFAM" id="SSF52540">
    <property type="entry name" value="P-loop containing nucleoside triphosphate hydrolases"/>
    <property type="match status" value="1"/>
</dbReference>
<comment type="similarity">
    <text evidence="1 5">Belongs to the TRAFAC class TrmE-Era-EngA-EngB-Septin-like GTPase superfamily. TrmE GTPase family.</text>
</comment>
<dbReference type="InterPro" id="IPR018948">
    <property type="entry name" value="GTP-bd_TrmE_N"/>
</dbReference>
<dbReference type="Proteomes" id="UP000186922">
    <property type="component" value="Unassembled WGS sequence"/>
</dbReference>
<dbReference type="HAMAP" id="MF_00379">
    <property type="entry name" value="GTPase_MnmE"/>
    <property type="match status" value="1"/>
</dbReference>
<dbReference type="InterPro" id="IPR031168">
    <property type="entry name" value="G_TrmE"/>
</dbReference>
<sequence length="404" mass="44845">MPGPHTFTGEDLAELHIHGGQAVINAVLYAIGRVPKTRLAEPGEFTRRSFLNGKIDLTEAEGIADVIHAETEAQRRQAFRQMDGDLRRKFSDFRERLMTARAHLEAFIDFSEEEHLEPDILNKVKRAVKSVQVDLKECLTDNRRGERLRNGVHVTIVGEPNVGKSSLLNAICQKPTAIVSPIAGTTRDVVESAFDLGGYPVLLSDTAGLRETEDVIESEGVRRAVSRAVSSDLIVLVLDADQFTHVAPSSLDNPDSFIRSRLASFGIQPVENQRVTLLVNKIDLVPDEVAQQWRTSLPKEFIFLSCTTNTGMRECIGKLTGMVEELCGNPLVGEASLTQHRHRSNLEACAERLGRFQELLDSAEDVTLATHEIQQALRFLGKVTGHVYVEEVLDVIFRDFCIGK</sequence>
<keyword evidence="8" id="KW-1185">Reference proteome</keyword>
<name>A0A1D1VKE6_RAMVA</name>
<dbReference type="CDD" id="cd14858">
    <property type="entry name" value="TrmE_N"/>
    <property type="match status" value="1"/>
</dbReference>
<dbReference type="Pfam" id="PF12631">
    <property type="entry name" value="MnmE_helical"/>
    <property type="match status" value="1"/>
</dbReference>
<proteinExistence type="inferred from homology"/>
<dbReference type="NCBIfam" id="NF003661">
    <property type="entry name" value="PRK05291.1-3"/>
    <property type="match status" value="1"/>
</dbReference>
<keyword evidence="3 5" id="KW-0547">Nucleotide-binding</keyword>
<organism evidence="7 8">
    <name type="scientific">Ramazzottius varieornatus</name>
    <name type="common">Water bear</name>
    <name type="synonym">Tardigrade</name>
    <dbReference type="NCBI Taxonomy" id="947166"/>
    <lineage>
        <taxon>Eukaryota</taxon>
        <taxon>Metazoa</taxon>
        <taxon>Ecdysozoa</taxon>
        <taxon>Tardigrada</taxon>
        <taxon>Eutardigrada</taxon>
        <taxon>Parachela</taxon>
        <taxon>Hypsibioidea</taxon>
        <taxon>Ramazzottiidae</taxon>
        <taxon>Ramazzottius</taxon>
    </lineage>
</organism>
<comment type="caution">
    <text evidence="7">The sequence shown here is derived from an EMBL/GenBank/DDBJ whole genome shotgun (WGS) entry which is preliminary data.</text>
</comment>
<evidence type="ECO:0000313" key="8">
    <source>
        <dbReference type="Proteomes" id="UP000186922"/>
    </source>
</evidence>
<evidence type="ECO:0000259" key="6">
    <source>
        <dbReference type="PROSITE" id="PS51709"/>
    </source>
</evidence>
<dbReference type="GO" id="GO:0003924">
    <property type="term" value="F:GTPase activity"/>
    <property type="evidence" value="ECO:0007669"/>
    <property type="project" value="InterPro"/>
</dbReference>
<evidence type="ECO:0000256" key="2">
    <source>
        <dbReference type="ARBA" id="ARBA00022694"/>
    </source>
</evidence>
<dbReference type="GO" id="GO:0005739">
    <property type="term" value="C:mitochondrion"/>
    <property type="evidence" value="ECO:0007669"/>
    <property type="project" value="TreeGrafter"/>
</dbReference>
<evidence type="ECO:0000256" key="3">
    <source>
        <dbReference type="ARBA" id="ARBA00022741"/>
    </source>
</evidence>
<dbReference type="AlphaFoldDB" id="A0A1D1VKE6"/>
<dbReference type="InterPro" id="IPR027266">
    <property type="entry name" value="TrmE/GcvT-like"/>
</dbReference>
<dbReference type="InterPro" id="IPR006073">
    <property type="entry name" value="GTP-bd"/>
</dbReference>
<dbReference type="STRING" id="947166.A0A1D1VKE6"/>
<evidence type="ECO:0000256" key="1">
    <source>
        <dbReference type="ARBA" id="ARBA00011043"/>
    </source>
</evidence>
<dbReference type="InterPro" id="IPR005225">
    <property type="entry name" value="Small_GTP-bd"/>
</dbReference>
<dbReference type="Gene3D" id="3.40.50.300">
    <property type="entry name" value="P-loop containing nucleotide triphosphate hydrolases"/>
    <property type="match status" value="1"/>
</dbReference>
<dbReference type="InterPro" id="IPR027417">
    <property type="entry name" value="P-loop_NTPase"/>
</dbReference>
<dbReference type="PANTHER" id="PTHR42714">
    <property type="entry name" value="TRNA MODIFICATION GTPASE GTPBP3"/>
    <property type="match status" value="1"/>
</dbReference>
<dbReference type="Pfam" id="PF01926">
    <property type="entry name" value="MMR_HSR1"/>
    <property type="match status" value="1"/>
</dbReference>
<dbReference type="GO" id="GO:0002098">
    <property type="term" value="P:tRNA wobble uridine modification"/>
    <property type="evidence" value="ECO:0007669"/>
    <property type="project" value="TreeGrafter"/>
</dbReference>
<dbReference type="OrthoDB" id="188276at2759"/>
<dbReference type="PRINTS" id="PR00326">
    <property type="entry name" value="GTP1OBG"/>
</dbReference>
<accession>A0A1D1VKE6</accession>
<dbReference type="PANTHER" id="PTHR42714:SF2">
    <property type="entry name" value="TRNA MODIFICATION GTPASE GTPBP3, MITOCHONDRIAL"/>
    <property type="match status" value="1"/>
</dbReference>
<reference evidence="7 8" key="1">
    <citation type="journal article" date="2016" name="Nat. Commun.">
        <title>Extremotolerant tardigrade genome and improved radiotolerance of human cultured cells by tardigrade-unique protein.</title>
        <authorList>
            <person name="Hashimoto T."/>
            <person name="Horikawa D.D."/>
            <person name="Saito Y."/>
            <person name="Kuwahara H."/>
            <person name="Kozuka-Hata H."/>
            <person name="Shin-I T."/>
            <person name="Minakuchi Y."/>
            <person name="Ohishi K."/>
            <person name="Motoyama A."/>
            <person name="Aizu T."/>
            <person name="Enomoto A."/>
            <person name="Kondo K."/>
            <person name="Tanaka S."/>
            <person name="Hara Y."/>
            <person name="Koshikawa S."/>
            <person name="Sagara H."/>
            <person name="Miura T."/>
            <person name="Yokobori S."/>
            <person name="Miyagawa K."/>
            <person name="Suzuki Y."/>
            <person name="Kubo T."/>
            <person name="Oyama M."/>
            <person name="Kohara Y."/>
            <person name="Fujiyama A."/>
            <person name="Arakawa K."/>
            <person name="Katayama T."/>
            <person name="Toyoda A."/>
            <person name="Kunieda T."/>
        </authorList>
    </citation>
    <scope>NUCLEOTIDE SEQUENCE [LARGE SCALE GENOMIC DNA]</scope>
    <source>
        <strain evidence="7 8">YOKOZUNA-1</strain>
    </source>
</reference>
<dbReference type="SUPFAM" id="SSF116878">
    <property type="entry name" value="TrmE connector domain"/>
    <property type="match status" value="1"/>
</dbReference>
<evidence type="ECO:0000313" key="7">
    <source>
        <dbReference type="EMBL" id="GAV02090.1"/>
    </source>
</evidence>
<dbReference type="Gene3D" id="1.20.120.430">
    <property type="entry name" value="tRNA modification GTPase MnmE domain 2"/>
    <property type="match status" value="1"/>
</dbReference>
<dbReference type="InterPro" id="IPR025867">
    <property type="entry name" value="MnmE_helical"/>
</dbReference>
<dbReference type="Pfam" id="PF10396">
    <property type="entry name" value="TrmE_N"/>
    <property type="match status" value="1"/>
</dbReference>
<dbReference type="CDD" id="cd04164">
    <property type="entry name" value="trmE"/>
    <property type="match status" value="1"/>
</dbReference>
<dbReference type="GO" id="GO:0005525">
    <property type="term" value="F:GTP binding"/>
    <property type="evidence" value="ECO:0007669"/>
    <property type="project" value="UniProtKB-KW"/>
</dbReference>
<dbReference type="InterPro" id="IPR027368">
    <property type="entry name" value="MnmE_dom2"/>
</dbReference>
<keyword evidence="2 5" id="KW-0819">tRNA processing</keyword>
<dbReference type="Gene3D" id="3.30.1360.120">
    <property type="entry name" value="Probable tRNA modification gtpase trme, domain 1"/>
    <property type="match status" value="1"/>
</dbReference>
<dbReference type="EMBL" id="BDGG01000008">
    <property type="protein sequence ID" value="GAV02090.1"/>
    <property type="molecule type" value="Genomic_DNA"/>
</dbReference>
<evidence type="ECO:0000256" key="4">
    <source>
        <dbReference type="ARBA" id="ARBA00023134"/>
    </source>
</evidence>
<dbReference type="GO" id="GO:0030488">
    <property type="term" value="P:tRNA methylation"/>
    <property type="evidence" value="ECO:0007669"/>
    <property type="project" value="TreeGrafter"/>
</dbReference>
<dbReference type="PROSITE" id="PS51709">
    <property type="entry name" value="G_TRME"/>
    <property type="match status" value="1"/>
</dbReference>
<protein>
    <recommendedName>
        <fullName evidence="6">TrmE-type G domain-containing protein</fullName>
    </recommendedName>
</protein>
<dbReference type="NCBIfam" id="TIGR00231">
    <property type="entry name" value="small_GTP"/>
    <property type="match status" value="1"/>
</dbReference>
<feature type="domain" description="TrmE-type G" evidence="6">
    <location>
        <begin position="151"/>
        <end position="324"/>
    </location>
</feature>
<dbReference type="NCBIfam" id="TIGR00450">
    <property type="entry name" value="mnmE_trmE_thdF"/>
    <property type="match status" value="1"/>
</dbReference>
<dbReference type="InterPro" id="IPR004520">
    <property type="entry name" value="GTPase_MnmE"/>
</dbReference>
<evidence type="ECO:0000256" key="5">
    <source>
        <dbReference type="RuleBase" id="RU003313"/>
    </source>
</evidence>
<keyword evidence="4 5" id="KW-0342">GTP-binding</keyword>